<protein>
    <submittedName>
        <fullName evidence="4">Hydrogenase expression protein HypD</fullName>
    </submittedName>
</protein>
<dbReference type="Pfam" id="PF01924">
    <property type="entry name" value="HypD"/>
    <property type="match status" value="1"/>
</dbReference>
<comment type="caution">
    <text evidence="4">The sequence shown here is derived from an EMBL/GenBank/DDBJ whole genome shotgun (WGS) entry which is preliminary data.</text>
</comment>
<keyword evidence="3" id="KW-0408">Iron</keyword>
<reference evidence="4 5" key="1">
    <citation type="journal article" date="2016" name="Nat. Microbiol.">
        <title>Genomic inference of the metabolism of cosmopolitan subsurface Archaea, Hadesarchaea.</title>
        <authorList>
            <person name="Baker B.J."/>
            <person name="Saw J.H."/>
            <person name="Lind A.E."/>
            <person name="Lazar C.S."/>
            <person name="Hinrichs K.-U."/>
            <person name="Teske A.P."/>
            <person name="Ettema T.J."/>
        </authorList>
    </citation>
    <scope>NUCLEOTIDE SEQUENCE [LARGE SCALE GENOMIC DNA]</scope>
</reference>
<dbReference type="AlphaFoldDB" id="A0A147JXA7"/>
<organism evidence="4 5">
    <name type="scientific">Hadarchaeum yellowstonense</name>
    <dbReference type="NCBI Taxonomy" id="1776334"/>
    <lineage>
        <taxon>Archaea</taxon>
        <taxon>Methanobacteriati</taxon>
        <taxon>Candidatus Hadarchaeota</taxon>
        <taxon>Candidatus Hadarchaeia</taxon>
        <taxon>Candidatus Hadarchaeales</taxon>
        <taxon>Candidatus Hadarchaeaceae</taxon>
        <taxon>Candidatus Hadarchaeum</taxon>
    </lineage>
</organism>
<comment type="similarity">
    <text evidence="1">Belongs to the HypD family.</text>
</comment>
<dbReference type="NCBIfam" id="TIGR00075">
    <property type="entry name" value="hypD"/>
    <property type="match status" value="1"/>
</dbReference>
<evidence type="ECO:0000256" key="2">
    <source>
        <dbReference type="ARBA" id="ARBA00022723"/>
    </source>
</evidence>
<dbReference type="Gene3D" id="3.40.50.11750">
    <property type="entry name" value="HypD, alpha/beta domain 1"/>
    <property type="match status" value="2"/>
</dbReference>
<dbReference type="GO" id="GO:0005506">
    <property type="term" value="F:iron ion binding"/>
    <property type="evidence" value="ECO:0007669"/>
    <property type="project" value="TreeGrafter"/>
</dbReference>
<accession>A0A147JXA7</accession>
<dbReference type="Gene3D" id="6.10.20.100">
    <property type="match status" value="1"/>
</dbReference>
<dbReference type="InterPro" id="IPR002780">
    <property type="entry name" value="Hyd_form_HypD"/>
</dbReference>
<evidence type="ECO:0000256" key="1">
    <source>
        <dbReference type="ARBA" id="ARBA00007888"/>
    </source>
</evidence>
<dbReference type="GO" id="GO:0051539">
    <property type="term" value="F:4 iron, 4 sulfur cluster binding"/>
    <property type="evidence" value="ECO:0007669"/>
    <property type="project" value="TreeGrafter"/>
</dbReference>
<sequence>MLPAFDQDRIRQVFRENLSLATRLRETIEKCAEEIRKRESCELIKIMNFCGTHEWTTTRYGIRSLLPHFLDLVAGPGCPVCVTPAHYVEAAVKLALEGIRVYTYGDVLKLRGPGSSYPASLEEAKACGGEVRVVYSYLDAIADARKHGRESVFFAIGFETTAPSYALPFRENMVPENLKFLNAIRLTPPAMKYTIKLYQERGLLPIRGVLAPGHVSAIIGASAWDFLPKEHGLPTVVAGFEPIDVMLAVAQILLMIRENKPETKIEYRRLVRWEGNQYAIKAIEEVFEKTDAVWRGLGLMPRSGLRLRGELFDKFDAMKCFGISEAGTTGHDSSGSEIPSGCKCGEVVVGISKPVDCPMFLKGCSPAKPWGPCMVSSEGTCNVWARQGIKTSEPFKGGQGG</sequence>
<dbReference type="Proteomes" id="UP000074294">
    <property type="component" value="Unassembled WGS sequence"/>
</dbReference>
<dbReference type="GO" id="GO:0070025">
    <property type="term" value="F:carbon monoxide binding"/>
    <property type="evidence" value="ECO:0007669"/>
    <property type="project" value="TreeGrafter"/>
</dbReference>
<dbReference type="PANTHER" id="PTHR30149:SF0">
    <property type="entry name" value="HYDROGENASE MATURATION FACTOR HYPD"/>
    <property type="match status" value="1"/>
</dbReference>
<gene>
    <name evidence="4" type="ORF">APZ16_06175</name>
</gene>
<dbReference type="EMBL" id="LQMQ01000026">
    <property type="protein sequence ID" value="KUO41224.1"/>
    <property type="molecule type" value="Genomic_DNA"/>
</dbReference>
<evidence type="ECO:0000256" key="3">
    <source>
        <dbReference type="ARBA" id="ARBA00023004"/>
    </source>
</evidence>
<proteinExistence type="inferred from homology"/>
<dbReference type="InterPro" id="IPR042243">
    <property type="entry name" value="HypD_1"/>
</dbReference>
<dbReference type="InterPro" id="IPR042244">
    <property type="entry name" value="HypD_2_sf"/>
</dbReference>
<dbReference type="STRING" id="1776334.APZ16_06175"/>
<evidence type="ECO:0000313" key="5">
    <source>
        <dbReference type="Proteomes" id="UP000074294"/>
    </source>
</evidence>
<keyword evidence="2" id="KW-0479">Metal-binding</keyword>
<name>A0A147JXA7_HADYE</name>
<dbReference type="GO" id="GO:0051604">
    <property type="term" value="P:protein maturation"/>
    <property type="evidence" value="ECO:0007669"/>
    <property type="project" value="TreeGrafter"/>
</dbReference>
<dbReference type="PIRSF" id="PIRSF005622">
    <property type="entry name" value="Hydrgn_mat_hypD"/>
    <property type="match status" value="1"/>
</dbReference>
<dbReference type="PANTHER" id="PTHR30149">
    <property type="entry name" value="HYDROGENASE PROTEIN ASSEMBLY PROTEIN HYPD"/>
    <property type="match status" value="1"/>
</dbReference>
<evidence type="ECO:0000313" key="4">
    <source>
        <dbReference type="EMBL" id="KUO41224.1"/>
    </source>
</evidence>